<proteinExistence type="predicted"/>
<feature type="region of interest" description="Disordered" evidence="1">
    <location>
        <begin position="1"/>
        <end position="20"/>
    </location>
</feature>
<evidence type="ECO:0000313" key="2">
    <source>
        <dbReference type="EMBL" id="GHI65884.1"/>
    </source>
</evidence>
<evidence type="ECO:0000256" key="1">
    <source>
        <dbReference type="SAM" id="MobiDB-lite"/>
    </source>
</evidence>
<dbReference type="Proteomes" id="UP000649259">
    <property type="component" value="Unassembled WGS sequence"/>
</dbReference>
<name>A0ABQ3SCM9_9ACTN</name>
<organism evidence="2 3">
    <name type="scientific">Streptomyces asoensis</name>
    <dbReference type="NCBI Taxonomy" id="249586"/>
    <lineage>
        <taxon>Bacteria</taxon>
        <taxon>Bacillati</taxon>
        <taxon>Actinomycetota</taxon>
        <taxon>Actinomycetes</taxon>
        <taxon>Kitasatosporales</taxon>
        <taxon>Streptomycetaceae</taxon>
        <taxon>Streptomyces</taxon>
    </lineage>
</organism>
<accession>A0ABQ3SCM9</accession>
<protein>
    <submittedName>
        <fullName evidence="2">Uncharacterized protein</fullName>
    </submittedName>
</protein>
<dbReference type="EMBL" id="BNEB01000006">
    <property type="protein sequence ID" value="GHI65884.1"/>
    <property type="molecule type" value="Genomic_DNA"/>
</dbReference>
<keyword evidence="3" id="KW-1185">Reference proteome</keyword>
<comment type="caution">
    <text evidence="2">The sequence shown here is derived from an EMBL/GenBank/DDBJ whole genome shotgun (WGS) entry which is preliminary data.</text>
</comment>
<sequence length="131" mass="14004">MERVAPPGSEQERKSGCPGALPAELVGPTEQVTRCHAVAATVSPCEVRAPGTVARRDLLVHLDIGEVVADERSTYRPDQLFDRSHVGCLGPPRVKRRRTCSVSAVPRLARAGGARADGMIQFCPARLATHA</sequence>
<reference evidence="3" key="1">
    <citation type="submission" date="2023-07" db="EMBL/GenBank/DDBJ databases">
        <title>Whole genome shotgun sequence of Streptomyces cacaoi subsp. asoensis NBRC 13813.</title>
        <authorList>
            <person name="Komaki H."/>
            <person name="Tamura T."/>
        </authorList>
    </citation>
    <scope>NUCLEOTIDE SEQUENCE [LARGE SCALE GENOMIC DNA]</scope>
    <source>
        <strain evidence="3">NBRC 13813</strain>
    </source>
</reference>
<gene>
    <name evidence="2" type="ORF">Saso_75340</name>
</gene>
<evidence type="ECO:0000313" key="3">
    <source>
        <dbReference type="Proteomes" id="UP000649259"/>
    </source>
</evidence>